<name>K9ANE2_9MICO</name>
<dbReference type="SUPFAM" id="SSF54909">
    <property type="entry name" value="Dimeric alpha+beta barrel"/>
    <property type="match status" value="2"/>
</dbReference>
<dbReference type="Proteomes" id="UP000009879">
    <property type="component" value="Unassembled WGS sequence"/>
</dbReference>
<dbReference type="SUPFAM" id="SSF46785">
    <property type="entry name" value="Winged helix' DNA-binding domain"/>
    <property type="match status" value="2"/>
</dbReference>
<keyword evidence="3" id="KW-0804">Transcription</keyword>
<gene>
    <name evidence="5" type="ORF">C272_04675</name>
</gene>
<dbReference type="EMBL" id="AMSP01000002">
    <property type="protein sequence ID" value="EKU48824.1"/>
    <property type="molecule type" value="Genomic_DNA"/>
</dbReference>
<dbReference type="RefSeq" id="WP_009376402.1">
    <property type="nucleotide sequence ID" value="NZ_AMSP01000002.1"/>
</dbReference>
<evidence type="ECO:0000256" key="3">
    <source>
        <dbReference type="ARBA" id="ARBA00023163"/>
    </source>
</evidence>
<organism evidence="5 6">
    <name type="scientific">Brevibacterium casei S18</name>
    <dbReference type="NCBI Taxonomy" id="1229781"/>
    <lineage>
        <taxon>Bacteria</taxon>
        <taxon>Bacillati</taxon>
        <taxon>Actinomycetota</taxon>
        <taxon>Actinomycetes</taxon>
        <taxon>Micrococcales</taxon>
        <taxon>Brevibacteriaceae</taxon>
        <taxon>Brevibacterium</taxon>
    </lineage>
</organism>
<dbReference type="eggNOG" id="COG1522">
    <property type="taxonomic scope" value="Bacteria"/>
</dbReference>
<dbReference type="Pfam" id="PF13404">
    <property type="entry name" value="HTH_AsnC-type"/>
    <property type="match status" value="1"/>
</dbReference>
<evidence type="ECO:0000256" key="1">
    <source>
        <dbReference type="ARBA" id="ARBA00023015"/>
    </source>
</evidence>
<dbReference type="PANTHER" id="PTHR30154">
    <property type="entry name" value="LEUCINE-RESPONSIVE REGULATORY PROTEIN"/>
    <property type="match status" value="1"/>
</dbReference>
<reference evidence="5 6" key="1">
    <citation type="submission" date="2012-09" db="EMBL/GenBank/DDBJ databases">
        <title>Genome Sequence of Brevibacterium casei S18.</title>
        <authorList>
            <person name="Sharma R."/>
            <person name="Singh A."/>
            <person name="Jangir P.K."/>
        </authorList>
    </citation>
    <scope>NUCLEOTIDE SEQUENCE [LARGE SCALE GENOMIC DNA]</scope>
    <source>
        <strain evidence="5 6">S18</strain>
    </source>
</reference>
<dbReference type="PANTHER" id="PTHR30154:SF34">
    <property type="entry name" value="TRANSCRIPTIONAL REGULATOR AZLB"/>
    <property type="match status" value="1"/>
</dbReference>
<evidence type="ECO:0000313" key="5">
    <source>
        <dbReference type="EMBL" id="EKU48824.1"/>
    </source>
</evidence>
<feature type="domain" description="HTH asnC-type" evidence="4">
    <location>
        <begin position="4"/>
        <end position="44"/>
    </location>
</feature>
<dbReference type="InterPro" id="IPR000485">
    <property type="entry name" value="AsnC-type_HTH_dom"/>
</dbReference>
<protein>
    <submittedName>
        <fullName evidence="5">AsnC family transcriptional regulator</fullName>
    </submittedName>
</protein>
<evidence type="ECO:0000259" key="4">
    <source>
        <dbReference type="Pfam" id="PF13404"/>
    </source>
</evidence>
<comment type="caution">
    <text evidence="5">The sequence shown here is derived from an EMBL/GenBank/DDBJ whole genome shotgun (WGS) entry which is preliminary data.</text>
</comment>
<proteinExistence type="predicted"/>
<dbReference type="InterPro" id="IPR036390">
    <property type="entry name" value="WH_DNA-bd_sf"/>
</dbReference>
<dbReference type="SMART" id="SM00344">
    <property type="entry name" value="HTH_ASNC"/>
    <property type="match status" value="2"/>
</dbReference>
<dbReference type="GO" id="GO:0005829">
    <property type="term" value="C:cytosol"/>
    <property type="evidence" value="ECO:0007669"/>
    <property type="project" value="TreeGrafter"/>
</dbReference>
<dbReference type="InterPro" id="IPR011008">
    <property type="entry name" value="Dimeric_a/b-barrel"/>
</dbReference>
<keyword evidence="1" id="KW-0805">Transcription regulation</keyword>
<sequence>MEQLDSLDLTLVAALQHAPRAPLTVLADVMETSASTVSRRLSRLLDDQLMRITSSVNWSLRGTGHPTVLWIDTRPELTRSVAAALADLPEAQSVYIVTGDSTIRCLLHPPADGTVAGFVLDVIPQIPGVERISSNGILASSARSADWMVPGVLDADQVALLAEARAPGGAETPPQLRPTELGVVDLLVGNGRATAVQIAEELGITRVTAARALESVLGSGLVRPRIDIEPRHLGYPVEVFAQISCAPSAIADLVVELGKHPNVRTAAMTAGSVAVAVQANVASETALYEFVTADLGGIDGITDVRLSTNLVTVKRNWNAVLPDGRLVPSSELPPLAGDRASEG</sequence>
<dbReference type="AlphaFoldDB" id="K9ANE2"/>
<keyword evidence="6" id="KW-1185">Reference proteome</keyword>
<dbReference type="PATRIC" id="fig|1229781.4.peg.939"/>
<accession>K9ANE2</accession>
<dbReference type="Gene3D" id="3.30.70.920">
    <property type="match status" value="2"/>
</dbReference>
<evidence type="ECO:0000256" key="2">
    <source>
        <dbReference type="ARBA" id="ARBA00023125"/>
    </source>
</evidence>
<dbReference type="Gene3D" id="1.10.10.10">
    <property type="entry name" value="Winged helix-like DNA-binding domain superfamily/Winged helix DNA-binding domain"/>
    <property type="match status" value="2"/>
</dbReference>
<dbReference type="InterPro" id="IPR019888">
    <property type="entry name" value="Tscrpt_reg_AsnC-like"/>
</dbReference>
<keyword evidence="2" id="KW-0238">DNA-binding</keyword>
<evidence type="ECO:0000313" key="6">
    <source>
        <dbReference type="Proteomes" id="UP000009879"/>
    </source>
</evidence>
<dbReference type="GO" id="GO:0043565">
    <property type="term" value="F:sequence-specific DNA binding"/>
    <property type="evidence" value="ECO:0007669"/>
    <property type="project" value="InterPro"/>
</dbReference>
<dbReference type="GO" id="GO:0043200">
    <property type="term" value="P:response to amino acid"/>
    <property type="evidence" value="ECO:0007669"/>
    <property type="project" value="TreeGrafter"/>
</dbReference>
<dbReference type="InterPro" id="IPR036388">
    <property type="entry name" value="WH-like_DNA-bd_sf"/>
</dbReference>